<reference evidence="3" key="1">
    <citation type="submission" date="2016-11" db="EMBL/GenBank/DDBJ databases">
        <authorList>
            <person name="Varghese N."/>
            <person name="Submissions S."/>
        </authorList>
    </citation>
    <scope>NUCLEOTIDE SEQUENCE [LARGE SCALE GENOMIC DNA]</scope>
    <source>
        <strain evidence="3">DSM 16990</strain>
    </source>
</reference>
<evidence type="ECO:0000313" key="2">
    <source>
        <dbReference type="EMBL" id="SHE85776.1"/>
    </source>
</evidence>
<dbReference type="Proteomes" id="UP000184287">
    <property type="component" value="Unassembled WGS sequence"/>
</dbReference>
<evidence type="ECO:0000313" key="3">
    <source>
        <dbReference type="Proteomes" id="UP000184287"/>
    </source>
</evidence>
<dbReference type="AlphaFoldDB" id="A0A1M4WX03"/>
<feature type="domain" description="Putative auto-transporter adhesin head GIN" evidence="1">
    <location>
        <begin position="49"/>
        <end position="213"/>
    </location>
</feature>
<dbReference type="Pfam" id="PF10988">
    <property type="entry name" value="DUF2807"/>
    <property type="match status" value="1"/>
</dbReference>
<organism evidence="2 3">
    <name type="scientific">Pedobacter caeni</name>
    <dbReference type="NCBI Taxonomy" id="288992"/>
    <lineage>
        <taxon>Bacteria</taxon>
        <taxon>Pseudomonadati</taxon>
        <taxon>Bacteroidota</taxon>
        <taxon>Sphingobacteriia</taxon>
        <taxon>Sphingobacteriales</taxon>
        <taxon>Sphingobacteriaceae</taxon>
        <taxon>Pedobacter</taxon>
    </lineage>
</organism>
<dbReference type="Gene3D" id="2.160.20.120">
    <property type="match status" value="1"/>
</dbReference>
<sequence length="228" mass="24521">MVQTITHTKHQTMKTIISAMFIGIFLMSCSKEKLTANGDKITETRTPGNFSGVNLSGSKNIQVTYGTDYKVDIKGSSNLIPYFKTKIIDDNLYLSYDKVSVQHDDLEVLVTLPQLRNASLSGSGKIQVSGAFPLIDKLKTSVSGSGEVIAQSVFEVKELLMNISGSGAINLEKILAQEADVDISGSGDGKINVREELKARISGSGTLYYTGSPEVDSKISGSGKVIKF</sequence>
<name>A0A1M4WX03_9SPHI</name>
<evidence type="ECO:0000259" key="1">
    <source>
        <dbReference type="Pfam" id="PF10988"/>
    </source>
</evidence>
<gene>
    <name evidence="2" type="ORF">SAMN04488522_1011417</name>
</gene>
<accession>A0A1M4WX03</accession>
<dbReference type="EMBL" id="FQUQ01000001">
    <property type="protein sequence ID" value="SHE85776.1"/>
    <property type="molecule type" value="Genomic_DNA"/>
</dbReference>
<dbReference type="PANTHER" id="PTHR39200:SF1">
    <property type="entry name" value="AUTO-TRANSPORTER ADHESIN HEAD GIN DOMAIN-CONTAINING PROTEIN-RELATED"/>
    <property type="match status" value="1"/>
</dbReference>
<proteinExistence type="predicted"/>
<keyword evidence="3" id="KW-1185">Reference proteome</keyword>
<protein>
    <submittedName>
        <fullName evidence="2">Putative auto-transporter adhesin, head GIN domain</fullName>
    </submittedName>
</protein>
<dbReference type="STRING" id="288992.SAMN04488522_1011417"/>
<dbReference type="PANTHER" id="PTHR39200">
    <property type="entry name" value="HYPOTHETICAL EXPORTED PROTEIN"/>
    <property type="match status" value="1"/>
</dbReference>
<dbReference type="InterPro" id="IPR021255">
    <property type="entry name" value="DUF2807"/>
</dbReference>